<dbReference type="InterPro" id="IPR002516">
    <property type="entry name" value="Glyco_trans_11"/>
</dbReference>
<sequence>MLTPLGLTKSFKWRLFPALIAVGLIGLYSFYVITSSLDVDMTAWYLRSVYNASIVTSNDAPRNTNLNGNVSLNVFVTNTPVLKIIKNNDTVPVSHATPTTDNNAETVTTTLNCSDVNSTLCVTAAWFDSHNPSPTTATAHRVSTVDNVLQYLYITTSFRGRLGNQMCMYAALLGIAKANDRRPFIRSGTLLDGNFAITHVTNNISTHGWTTVHQENHAQFYPSFFNLPKRNITLWGYFFSWKFLDHAKEEIRREFTFHPGIQQRRDEFFRQLTKQRGGDVVSVGVHVRRGDFLAERHQDAGFGVPQASYYVKAFATLRELLPNGSLVFVVASDDLGWCESNLNASDVVILSQGSPGLHLAILAGCDHSVISGGTYGWWAAWLANGTTVYYADYPTPGSQLSRGFVNSDVYLPSWIPRNN</sequence>
<feature type="transmembrane region" description="Helical" evidence="3">
    <location>
        <begin position="15"/>
        <end position="33"/>
    </location>
</feature>
<keyword evidence="3" id="KW-0812">Transmembrane</keyword>
<evidence type="ECO:0000256" key="1">
    <source>
        <dbReference type="ARBA" id="ARBA00022676"/>
    </source>
</evidence>
<comment type="similarity">
    <text evidence="3">Belongs to the glycosyltransferase 11 family.</text>
</comment>
<accession>A0AAV2HQK9</accession>
<keyword evidence="3" id="KW-1133">Transmembrane helix</keyword>
<dbReference type="GO" id="GO:0008107">
    <property type="term" value="F:galactoside 2-alpha-L-fucosyltransferase activity"/>
    <property type="evidence" value="ECO:0007669"/>
    <property type="project" value="InterPro"/>
</dbReference>
<keyword evidence="3" id="KW-0472">Membrane</keyword>
<name>A0AAV2HQK9_LYMST</name>
<dbReference type="Proteomes" id="UP001497497">
    <property type="component" value="Unassembled WGS sequence"/>
</dbReference>
<organism evidence="4 5">
    <name type="scientific">Lymnaea stagnalis</name>
    <name type="common">Great pond snail</name>
    <name type="synonym">Helix stagnalis</name>
    <dbReference type="NCBI Taxonomy" id="6523"/>
    <lineage>
        <taxon>Eukaryota</taxon>
        <taxon>Metazoa</taxon>
        <taxon>Spiralia</taxon>
        <taxon>Lophotrochozoa</taxon>
        <taxon>Mollusca</taxon>
        <taxon>Gastropoda</taxon>
        <taxon>Heterobranchia</taxon>
        <taxon>Euthyneura</taxon>
        <taxon>Panpulmonata</taxon>
        <taxon>Hygrophila</taxon>
        <taxon>Lymnaeoidea</taxon>
        <taxon>Lymnaeidae</taxon>
        <taxon>Lymnaea</taxon>
    </lineage>
</organism>
<keyword evidence="3" id="KW-0735">Signal-anchor</keyword>
<dbReference type="PANTHER" id="PTHR11927">
    <property type="entry name" value="GALACTOSIDE 2-L-FUCOSYLTRANSFERASE"/>
    <property type="match status" value="1"/>
</dbReference>
<comment type="subcellular location">
    <subcellularLocation>
        <location evidence="3">Golgi apparatus</location>
        <location evidence="3">Golgi stack membrane</location>
        <topology evidence="3">Single-pass type II membrane protein</topology>
    </subcellularLocation>
</comment>
<dbReference type="GO" id="GO:0005975">
    <property type="term" value="P:carbohydrate metabolic process"/>
    <property type="evidence" value="ECO:0007669"/>
    <property type="project" value="InterPro"/>
</dbReference>
<dbReference type="Pfam" id="PF01531">
    <property type="entry name" value="Glyco_transf_11"/>
    <property type="match status" value="1"/>
</dbReference>
<dbReference type="EC" id="2.4.1.-" evidence="3"/>
<comment type="caution">
    <text evidence="4">The sequence shown here is derived from an EMBL/GenBank/DDBJ whole genome shotgun (WGS) entry which is preliminary data.</text>
</comment>
<dbReference type="AlphaFoldDB" id="A0AAV2HQK9"/>
<keyword evidence="2 3" id="KW-0808">Transferase</keyword>
<gene>
    <name evidence="4" type="ORF">GSLYS_00008386001</name>
</gene>
<keyword evidence="3" id="KW-0333">Golgi apparatus</keyword>
<reference evidence="4 5" key="1">
    <citation type="submission" date="2024-04" db="EMBL/GenBank/DDBJ databases">
        <authorList>
            <consortium name="Genoscope - CEA"/>
            <person name="William W."/>
        </authorList>
    </citation>
    <scope>NUCLEOTIDE SEQUENCE [LARGE SCALE GENOMIC DNA]</scope>
</reference>
<keyword evidence="1 3" id="KW-0328">Glycosyltransferase</keyword>
<comment type="pathway">
    <text evidence="3">Protein modification; protein glycosylation.</text>
</comment>
<keyword evidence="3" id="KW-0325">Glycoprotein</keyword>
<keyword evidence="5" id="KW-1185">Reference proteome</keyword>
<dbReference type="GO" id="GO:0032580">
    <property type="term" value="C:Golgi cisterna membrane"/>
    <property type="evidence" value="ECO:0007669"/>
    <property type="project" value="UniProtKB-SubCell"/>
</dbReference>
<evidence type="ECO:0000256" key="3">
    <source>
        <dbReference type="RuleBase" id="RU363129"/>
    </source>
</evidence>
<protein>
    <recommendedName>
        <fullName evidence="3">L-Fucosyltransferase</fullName>
        <ecNumber evidence="3">2.4.1.-</ecNumber>
    </recommendedName>
</protein>
<dbReference type="PANTHER" id="PTHR11927:SF9">
    <property type="entry name" value="L-FUCOSYLTRANSFERASE"/>
    <property type="match status" value="1"/>
</dbReference>
<dbReference type="CDD" id="cd11301">
    <property type="entry name" value="Fut1_Fut2_like"/>
    <property type="match status" value="1"/>
</dbReference>
<evidence type="ECO:0000313" key="4">
    <source>
        <dbReference type="EMBL" id="CAL1534426.1"/>
    </source>
</evidence>
<proteinExistence type="inferred from homology"/>
<evidence type="ECO:0000313" key="5">
    <source>
        <dbReference type="Proteomes" id="UP001497497"/>
    </source>
</evidence>
<evidence type="ECO:0000256" key="2">
    <source>
        <dbReference type="ARBA" id="ARBA00022679"/>
    </source>
</evidence>
<dbReference type="EMBL" id="CAXITT010000170">
    <property type="protein sequence ID" value="CAL1534426.1"/>
    <property type="molecule type" value="Genomic_DNA"/>
</dbReference>